<dbReference type="GO" id="GO:0005886">
    <property type="term" value="C:plasma membrane"/>
    <property type="evidence" value="ECO:0007669"/>
    <property type="project" value="UniProtKB-SubCell"/>
</dbReference>
<organism evidence="15 16">
    <name type="scientific">Candidatus Palibaumannia cicadellinicola</name>
    <dbReference type="NCBI Taxonomy" id="186490"/>
    <lineage>
        <taxon>Bacteria</taxon>
        <taxon>Pseudomonadati</taxon>
        <taxon>Pseudomonadota</taxon>
        <taxon>Gammaproteobacteria</taxon>
        <taxon>Candidatus Palibaumannia</taxon>
    </lineage>
</organism>
<name>A0A088NA52_9GAMM</name>
<evidence type="ECO:0000256" key="6">
    <source>
        <dbReference type="ARBA" id="ARBA00022519"/>
    </source>
</evidence>
<reference evidence="15 16" key="1">
    <citation type="journal article" date="2014" name="MBio">
        <title>Differential genome evolution between companion symbionts in an insect-bacterial symbiosis.</title>
        <authorList>
            <person name="Bennett G.M."/>
            <person name="McCutcheon J.P."/>
            <person name="MacDonald B.R."/>
            <person name="Romanovicz D."/>
            <person name="Moran N.A."/>
        </authorList>
    </citation>
    <scope>NUCLEOTIDE SEQUENCE [LARGE SCALE GENOMIC DNA]</scope>
    <source>
        <strain evidence="15 16">BGSS</strain>
    </source>
</reference>
<dbReference type="KEGG" id="bcib:IM45_301"/>
<feature type="coiled-coil region" evidence="14">
    <location>
        <begin position="155"/>
        <end position="182"/>
    </location>
</feature>
<evidence type="ECO:0000256" key="8">
    <source>
        <dbReference type="ARBA" id="ARBA00022842"/>
    </source>
</evidence>
<evidence type="ECO:0000256" key="10">
    <source>
        <dbReference type="ARBA" id="ARBA00023065"/>
    </source>
</evidence>
<dbReference type="eggNOG" id="COG0598">
    <property type="taxonomic scope" value="Bacteria"/>
</dbReference>
<evidence type="ECO:0000256" key="5">
    <source>
        <dbReference type="ARBA" id="ARBA00022475"/>
    </source>
</evidence>
<dbReference type="SUPFAM" id="SSF144083">
    <property type="entry name" value="Magnesium transport protein CorA, transmembrane region"/>
    <property type="match status" value="1"/>
</dbReference>
<dbReference type="GO" id="GO:0015087">
    <property type="term" value="F:cobalt ion transmembrane transporter activity"/>
    <property type="evidence" value="ECO:0007669"/>
    <property type="project" value="UniProtKB-UniRule"/>
</dbReference>
<evidence type="ECO:0000256" key="7">
    <source>
        <dbReference type="ARBA" id="ARBA00022692"/>
    </source>
</evidence>
<dbReference type="InterPro" id="IPR045861">
    <property type="entry name" value="CorA_cytoplasmic_dom"/>
</dbReference>
<dbReference type="PANTHER" id="PTHR47685:SF1">
    <property type="entry name" value="MAGNESIUM TRANSPORT PROTEIN CORA"/>
    <property type="match status" value="1"/>
</dbReference>
<keyword evidence="10 13" id="KW-0406">Ion transport</keyword>
<keyword evidence="14" id="KW-0175">Coiled coil</keyword>
<protein>
    <recommendedName>
        <fullName evidence="3 13">Magnesium transport protein CorA</fullName>
    </recommendedName>
</protein>
<accession>A0A088NA52</accession>
<comment type="subcellular location">
    <subcellularLocation>
        <location evidence="1">Cell inner membrane</location>
        <topology evidence="1">Multi-pass membrane protein</topology>
    </subcellularLocation>
    <subcellularLocation>
        <location evidence="13">Membrane</location>
        <topology evidence="13">Multi-pass membrane protein</topology>
    </subcellularLocation>
</comment>
<dbReference type="InterPro" id="IPR004488">
    <property type="entry name" value="Mg/Co-transport_prot_CorA"/>
</dbReference>
<evidence type="ECO:0000256" key="1">
    <source>
        <dbReference type="ARBA" id="ARBA00004429"/>
    </source>
</evidence>
<feature type="transmembrane region" description="Helical" evidence="13">
    <location>
        <begin position="311"/>
        <end position="331"/>
    </location>
</feature>
<dbReference type="InterPro" id="IPR002523">
    <property type="entry name" value="MgTranspt_CorA/ZnTranspt_ZntB"/>
</dbReference>
<dbReference type="InterPro" id="IPR045863">
    <property type="entry name" value="CorA_TM1_TM2"/>
</dbReference>
<dbReference type="EMBL" id="CP008985">
    <property type="protein sequence ID" value="AIN47033.1"/>
    <property type="molecule type" value="Genomic_DNA"/>
</dbReference>
<keyword evidence="8 13" id="KW-0460">Magnesium</keyword>
<evidence type="ECO:0000256" key="4">
    <source>
        <dbReference type="ARBA" id="ARBA00022448"/>
    </source>
</evidence>
<keyword evidence="4 13" id="KW-0813">Transport</keyword>
<dbReference type="NCBIfam" id="TIGR00383">
    <property type="entry name" value="corA"/>
    <property type="match status" value="1"/>
</dbReference>
<evidence type="ECO:0000256" key="13">
    <source>
        <dbReference type="RuleBase" id="RU362010"/>
    </source>
</evidence>
<sequence length="337" mass="39126">MISFWLWFLSSNAFPTKLGVCMLNAFQLNNNRLSRFDTDQLGSLVKSVWIDLVEPSDDERNRIEQELGQNLATRIELEDIEASARFFENEEGLHIHSFFFYADAEDHAGNATVAFTIRKDRLYTLRERELPAFRLYRMRSRSQTLIDGNAYALLLDLFETKIEQLADKIENIYSDLEALSRIIMDGQQGDEYDNALATIAELEDVGWKVRLCLMDTQRALNFLVRKTRLPSNELDKAREILRDIESLLPHNESLFQKVNFLLQAAMGFINIEQNRIIKIFSVVSVVFLPPTLVASSYGMNFDFMPELKWYFGYPAAIILMIIAGVAPYLYFKRRNWL</sequence>
<dbReference type="FunFam" id="1.20.58.340:FF:000001">
    <property type="entry name" value="Magnesium transport protein CorA"/>
    <property type="match status" value="1"/>
</dbReference>
<evidence type="ECO:0000256" key="9">
    <source>
        <dbReference type="ARBA" id="ARBA00022989"/>
    </source>
</evidence>
<comment type="function">
    <text evidence="13">Mediates influx of magnesium ions.</text>
</comment>
<dbReference type="Proteomes" id="UP000067325">
    <property type="component" value="Chromosome"/>
</dbReference>
<dbReference type="Gene3D" id="1.20.58.340">
    <property type="entry name" value="Magnesium transport protein CorA, transmembrane region"/>
    <property type="match status" value="1"/>
</dbReference>
<evidence type="ECO:0000313" key="15">
    <source>
        <dbReference type="EMBL" id="AIN47033.1"/>
    </source>
</evidence>
<dbReference type="CDD" id="cd12835">
    <property type="entry name" value="EcCorA-like_1"/>
    <property type="match status" value="1"/>
</dbReference>
<keyword evidence="5 13" id="KW-1003">Cell membrane</keyword>
<dbReference type="GO" id="GO:0015095">
    <property type="term" value="F:magnesium ion transmembrane transporter activity"/>
    <property type="evidence" value="ECO:0007669"/>
    <property type="project" value="UniProtKB-UniRule"/>
</dbReference>
<keyword evidence="9 13" id="KW-1133">Transmembrane helix</keyword>
<proteinExistence type="inferred from homology"/>
<dbReference type="GO" id="GO:0015099">
    <property type="term" value="F:nickel cation transmembrane transporter activity"/>
    <property type="evidence" value="ECO:0007669"/>
    <property type="project" value="TreeGrafter"/>
</dbReference>
<gene>
    <name evidence="13" type="primary">corA</name>
    <name evidence="15" type="ORF">IM45_301</name>
</gene>
<evidence type="ECO:0000256" key="14">
    <source>
        <dbReference type="SAM" id="Coils"/>
    </source>
</evidence>
<dbReference type="PANTHER" id="PTHR47685">
    <property type="entry name" value="MAGNESIUM TRANSPORT PROTEIN CORA"/>
    <property type="match status" value="1"/>
</dbReference>
<evidence type="ECO:0000256" key="2">
    <source>
        <dbReference type="ARBA" id="ARBA00009765"/>
    </source>
</evidence>
<dbReference type="SUPFAM" id="SSF143865">
    <property type="entry name" value="CorA soluble domain-like"/>
    <property type="match status" value="1"/>
</dbReference>
<dbReference type="Pfam" id="PF01544">
    <property type="entry name" value="CorA"/>
    <property type="match status" value="1"/>
</dbReference>
<comment type="similarity">
    <text evidence="2 13">Belongs to the CorA metal ion transporter (MIT) (TC 1.A.35) family.</text>
</comment>
<evidence type="ECO:0000256" key="3">
    <source>
        <dbReference type="ARBA" id="ARBA00019439"/>
    </source>
</evidence>
<keyword evidence="6" id="KW-0997">Cell inner membrane</keyword>
<evidence type="ECO:0000256" key="12">
    <source>
        <dbReference type="ARBA" id="ARBA00034269"/>
    </source>
</evidence>
<keyword evidence="11 13" id="KW-0472">Membrane</keyword>
<dbReference type="InterPro" id="IPR050829">
    <property type="entry name" value="CorA_MIT"/>
</dbReference>
<feature type="transmembrane region" description="Helical" evidence="13">
    <location>
        <begin position="279"/>
        <end position="299"/>
    </location>
</feature>
<evidence type="ECO:0000256" key="11">
    <source>
        <dbReference type="ARBA" id="ARBA00023136"/>
    </source>
</evidence>
<comment type="catalytic activity">
    <reaction evidence="12">
        <text>Mg(2+)(in) = Mg(2+)(out)</text>
        <dbReference type="Rhea" id="RHEA:29827"/>
        <dbReference type="ChEBI" id="CHEBI:18420"/>
    </reaction>
</comment>
<keyword evidence="7 13" id="KW-0812">Transmembrane</keyword>
<evidence type="ECO:0000313" key="16">
    <source>
        <dbReference type="Proteomes" id="UP000067325"/>
    </source>
</evidence>
<dbReference type="AlphaFoldDB" id="A0A088NA52"/>